<accession>A0AAV5VLS5</accession>
<sequence length="137" mass="15103">MDEVFPTSSKAPSDVIIDDEYNIPKNVINPQLVKEVREANRDSRDSSILTTVPSTTSPTHRPLLLPTTKGSTGKVPQITISLSPPTEETNGELVHRELFRTHKSSQPVWKGSTLIAALIALVLLLAIIFVLLLFQHI</sequence>
<protein>
    <submittedName>
        <fullName evidence="3">Uncharacterized protein</fullName>
    </submittedName>
</protein>
<keyword evidence="4" id="KW-1185">Reference proteome</keyword>
<dbReference type="EMBL" id="BTSY01000003">
    <property type="protein sequence ID" value="GMT19017.1"/>
    <property type="molecule type" value="Genomic_DNA"/>
</dbReference>
<dbReference type="AlphaFoldDB" id="A0AAV5VLS5"/>
<name>A0AAV5VLS5_9BILA</name>
<gene>
    <name evidence="3" type="ORF">PFISCL1PPCAC_10314</name>
</gene>
<keyword evidence="2" id="KW-0472">Membrane</keyword>
<evidence type="ECO:0000313" key="3">
    <source>
        <dbReference type="EMBL" id="GMT19017.1"/>
    </source>
</evidence>
<proteinExistence type="predicted"/>
<feature type="transmembrane region" description="Helical" evidence="2">
    <location>
        <begin position="114"/>
        <end position="134"/>
    </location>
</feature>
<feature type="compositionally biased region" description="Polar residues" evidence="1">
    <location>
        <begin position="78"/>
        <end position="88"/>
    </location>
</feature>
<evidence type="ECO:0000256" key="2">
    <source>
        <dbReference type="SAM" id="Phobius"/>
    </source>
</evidence>
<evidence type="ECO:0000256" key="1">
    <source>
        <dbReference type="SAM" id="MobiDB-lite"/>
    </source>
</evidence>
<reference evidence="3" key="1">
    <citation type="submission" date="2023-10" db="EMBL/GenBank/DDBJ databases">
        <title>Genome assembly of Pristionchus species.</title>
        <authorList>
            <person name="Yoshida K."/>
            <person name="Sommer R.J."/>
        </authorList>
    </citation>
    <scope>NUCLEOTIDE SEQUENCE</scope>
    <source>
        <strain evidence="3">RS5133</strain>
    </source>
</reference>
<feature type="region of interest" description="Disordered" evidence="1">
    <location>
        <begin position="38"/>
        <end position="89"/>
    </location>
</feature>
<comment type="caution">
    <text evidence="3">The sequence shown here is derived from an EMBL/GenBank/DDBJ whole genome shotgun (WGS) entry which is preliminary data.</text>
</comment>
<keyword evidence="2" id="KW-1133">Transmembrane helix</keyword>
<evidence type="ECO:0000313" key="4">
    <source>
        <dbReference type="Proteomes" id="UP001432322"/>
    </source>
</evidence>
<keyword evidence="2" id="KW-0812">Transmembrane</keyword>
<organism evidence="3 4">
    <name type="scientific">Pristionchus fissidentatus</name>
    <dbReference type="NCBI Taxonomy" id="1538716"/>
    <lineage>
        <taxon>Eukaryota</taxon>
        <taxon>Metazoa</taxon>
        <taxon>Ecdysozoa</taxon>
        <taxon>Nematoda</taxon>
        <taxon>Chromadorea</taxon>
        <taxon>Rhabditida</taxon>
        <taxon>Rhabditina</taxon>
        <taxon>Diplogasteromorpha</taxon>
        <taxon>Diplogasteroidea</taxon>
        <taxon>Neodiplogasteridae</taxon>
        <taxon>Pristionchus</taxon>
    </lineage>
</organism>
<dbReference type="Proteomes" id="UP001432322">
    <property type="component" value="Unassembled WGS sequence"/>
</dbReference>
<feature type="compositionally biased region" description="Polar residues" evidence="1">
    <location>
        <begin position="46"/>
        <end position="59"/>
    </location>
</feature>